<proteinExistence type="predicted"/>
<accession>A0A090WR46</accession>
<dbReference type="Proteomes" id="UP000029643">
    <property type="component" value="Unassembled WGS sequence"/>
</dbReference>
<evidence type="ECO:0000313" key="1">
    <source>
        <dbReference type="EMBL" id="GAL78708.1"/>
    </source>
</evidence>
<gene>
    <name evidence="1" type="ORF">JCM19274_3266</name>
</gene>
<comment type="caution">
    <text evidence="1">The sequence shown here is derived from an EMBL/GenBank/DDBJ whole genome shotgun (WGS) entry which is preliminary data.</text>
</comment>
<reference evidence="1 2" key="1">
    <citation type="journal article" date="2014" name="Genome Announc.">
        <title>Draft Genome Sequences of Marine Flavobacterium Algibacter lectus Strains SS8 and NR4.</title>
        <authorList>
            <person name="Takatani N."/>
            <person name="Nakanishi M."/>
            <person name="Meirelles P."/>
            <person name="Mino S."/>
            <person name="Suda W."/>
            <person name="Oshima K."/>
            <person name="Hattori M."/>
            <person name="Ohkuma M."/>
            <person name="Hosokawa M."/>
            <person name="Miyashita K."/>
            <person name="Thompson F.L."/>
            <person name="Niwa A."/>
            <person name="Sawabe T."/>
            <person name="Sawabe T."/>
        </authorList>
    </citation>
    <scope>NUCLEOTIDE SEQUENCE [LARGE SCALE GENOMIC DNA]</scope>
    <source>
        <strain evidence="2">JCM19274</strain>
    </source>
</reference>
<name>A0A090WR46_9FLAO</name>
<sequence length="66" mass="7623">MAEFKAHRDELQKTIYSVLSQELLNQNKPIPNQELNFEITAQGGVGTFEEHEFLMKHYNLDSVGWG</sequence>
<dbReference type="AlphaFoldDB" id="A0A090WR46"/>
<dbReference type="EMBL" id="BBNU01000004">
    <property type="protein sequence ID" value="GAL78708.1"/>
    <property type="molecule type" value="Genomic_DNA"/>
</dbReference>
<protein>
    <submittedName>
        <fullName evidence="1">Uncharacterized protein</fullName>
    </submittedName>
</protein>
<evidence type="ECO:0000313" key="2">
    <source>
        <dbReference type="Proteomes" id="UP000029643"/>
    </source>
</evidence>
<organism evidence="1 2">
    <name type="scientific">Algibacter lectus</name>
    <dbReference type="NCBI Taxonomy" id="221126"/>
    <lineage>
        <taxon>Bacteria</taxon>
        <taxon>Pseudomonadati</taxon>
        <taxon>Bacteroidota</taxon>
        <taxon>Flavobacteriia</taxon>
        <taxon>Flavobacteriales</taxon>
        <taxon>Flavobacteriaceae</taxon>
        <taxon>Algibacter</taxon>
    </lineage>
</organism>